<dbReference type="AlphaFoldDB" id="A0A518G2Y7"/>
<organism evidence="2 3">
    <name type="scientific">Aureliella helgolandensis</name>
    <dbReference type="NCBI Taxonomy" id="2527968"/>
    <lineage>
        <taxon>Bacteria</taxon>
        <taxon>Pseudomonadati</taxon>
        <taxon>Planctomycetota</taxon>
        <taxon>Planctomycetia</taxon>
        <taxon>Pirellulales</taxon>
        <taxon>Pirellulaceae</taxon>
        <taxon>Aureliella</taxon>
    </lineage>
</organism>
<gene>
    <name evidence="2" type="ORF">Q31a_12230</name>
</gene>
<dbReference type="Proteomes" id="UP000318017">
    <property type="component" value="Chromosome"/>
</dbReference>
<evidence type="ECO:0000313" key="3">
    <source>
        <dbReference type="Proteomes" id="UP000318017"/>
    </source>
</evidence>
<keyword evidence="3" id="KW-1185">Reference proteome</keyword>
<feature type="coiled-coil region" evidence="1">
    <location>
        <begin position="119"/>
        <end position="146"/>
    </location>
</feature>
<sequence>MAKKKAAAKAESNDDARLLAAYQARIRQLQGSPLRRQDIRDIEWLDARVRAEAIAAWRSAVPKGEYCQLAGRQHKLIDDAADNYRLPLRGASVNLREALTALHDLIAANSHRLRSELGDDRDELEAEKLRQQIVGLERDNERKLIDLQFSKGDAIPKAAVRSALVALAAKLRTLGQTLARIDPEARKALNDFLEALATEIEDGELSF</sequence>
<keyword evidence="1" id="KW-0175">Coiled coil</keyword>
<name>A0A518G2Y7_9BACT</name>
<reference evidence="2 3" key="1">
    <citation type="submission" date="2019-02" db="EMBL/GenBank/DDBJ databases">
        <title>Deep-cultivation of Planctomycetes and their phenomic and genomic characterization uncovers novel biology.</title>
        <authorList>
            <person name="Wiegand S."/>
            <person name="Jogler M."/>
            <person name="Boedeker C."/>
            <person name="Pinto D."/>
            <person name="Vollmers J."/>
            <person name="Rivas-Marin E."/>
            <person name="Kohn T."/>
            <person name="Peeters S.H."/>
            <person name="Heuer A."/>
            <person name="Rast P."/>
            <person name="Oberbeckmann S."/>
            <person name="Bunk B."/>
            <person name="Jeske O."/>
            <person name="Meyerdierks A."/>
            <person name="Storesund J.E."/>
            <person name="Kallscheuer N."/>
            <person name="Luecker S."/>
            <person name="Lage O.M."/>
            <person name="Pohl T."/>
            <person name="Merkel B.J."/>
            <person name="Hornburger P."/>
            <person name="Mueller R.-W."/>
            <person name="Bruemmer F."/>
            <person name="Labrenz M."/>
            <person name="Spormann A.M."/>
            <person name="Op den Camp H."/>
            <person name="Overmann J."/>
            <person name="Amann R."/>
            <person name="Jetten M.S.M."/>
            <person name="Mascher T."/>
            <person name="Medema M.H."/>
            <person name="Devos D.P."/>
            <person name="Kaster A.-K."/>
            <person name="Ovreas L."/>
            <person name="Rohde M."/>
            <person name="Galperin M.Y."/>
            <person name="Jogler C."/>
        </authorList>
    </citation>
    <scope>NUCLEOTIDE SEQUENCE [LARGE SCALE GENOMIC DNA]</scope>
    <source>
        <strain evidence="2 3">Q31a</strain>
    </source>
</reference>
<dbReference type="EMBL" id="CP036298">
    <property type="protein sequence ID" value="QDV22930.1"/>
    <property type="molecule type" value="Genomic_DNA"/>
</dbReference>
<evidence type="ECO:0000313" key="2">
    <source>
        <dbReference type="EMBL" id="QDV22930.1"/>
    </source>
</evidence>
<dbReference type="OrthoDB" id="280050at2"/>
<proteinExistence type="predicted"/>
<protein>
    <submittedName>
        <fullName evidence="2">Uncharacterized protein</fullName>
    </submittedName>
</protein>
<dbReference type="KEGG" id="ahel:Q31a_12230"/>
<accession>A0A518G2Y7</accession>
<dbReference type="RefSeq" id="WP_145075250.1">
    <property type="nucleotide sequence ID" value="NZ_CP036298.1"/>
</dbReference>
<evidence type="ECO:0000256" key="1">
    <source>
        <dbReference type="SAM" id="Coils"/>
    </source>
</evidence>